<dbReference type="RefSeq" id="WP_036120869.1">
    <property type="nucleotide sequence ID" value="NZ_BMET01000001.1"/>
</dbReference>
<reference evidence="2 3" key="1">
    <citation type="journal article" date="2014" name="Genome Announc.">
        <title>Draft Genome Sequence of the Algicidal Bacterium Mangrovimonas yunxiaonensis Strain LY01.</title>
        <authorList>
            <person name="Li Y."/>
            <person name="Zhu H."/>
            <person name="Li C."/>
            <person name="Zhang H."/>
            <person name="Chen Z."/>
            <person name="Zheng W."/>
            <person name="Xu H."/>
            <person name="Zheng T."/>
        </authorList>
    </citation>
    <scope>NUCLEOTIDE SEQUENCE [LARGE SCALE GENOMIC DNA]</scope>
    <source>
        <strain evidence="2 3">LY01</strain>
    </source>
</reference>
<dbReference type="EMBL" id="JPFK01000005">
    <property type="protein sequence ID" value="KFB01524.1"/>
    <property type="molecule type" value="Genomic_DNA"/>
</dbReference>
<evidence type="ECO:0000313" key="2">
    <source>
        <dbReference type="EMBL" id="KFB01524.1"/>
    </source>
</evidence>
<dbReference type="STRING" id="1197477.IA57_06755"/>
<reference evidence="3" key="2">
    <citation type="submission" date="2014-07" db="EMBL/GenBank/DDBJ databases">
        <title>Genome sequence of Mangrovimonas yunxiaonensis.</title>
        <authorList>
            <person name="Li Y."/>
            <person name="Zheng T."/>
        </authorList>
    </citation>
    <scope>NUCLEOTIDE SEQUENCE [LARGE SCALE GENOMIC DNA]</scope>
    <source>
        <strain evidence="3">LY01</strain>
    </source>
</reference>
<keyword evidence="3" id="KW-1185">Reference proteome</keyword>
<evidence type="ECO:0000313" key="3">
    <source>
        <dbReference type="Proteomes" id="UP000028521"/>
    </source>
</evidence>
<proteinExistence type="predicted"/>
<dbReference type="Proteomes" id="UP000028521">
    <property type="component" value="Unassembled WGS sequence"/>
</dbReference>
<sequence>MEEHFFTVKEAVLNNNCPECYNNNGLHLTFKQKFIETKWYKSITNETAQEIECRVCHTVIYPARWTDDIDRVFNYHQRAFKPKKTSIKLKKAAWWLIAGSVLVAAAIIATLLVWP</sequence>
<gene>
    <name evidence="2" type="ORF">IA57_06755</name>
</gene>
<dbReference type="AlphaFoldDB" id="A0A084TLD8"/>
<keyword evidence="1" id="KW-1133">Transmembrane helix</keyword>
<keyword evidence="1" id="KW-0812">Transmembrane</keyword>
<name>A0A084TLD8_9FLAO</name>
<protein>
    <submittedName>
        <fullName evidence="2">Uncharacterized protein</fullName>
    </submittedName>
</protein>
<feature type="transmembrane region" description="Helical" evidence="1">
    <location>
        <begin position="92"/>
        <end position="114"/>
    </location>
</feature>
<keyword evidence="1" id="KW-0472">Membrane</keyword>
<organism evidence="2 3">
    <name type="scientific">Mangrovimonas yunxiaonensis</name>
    <dbReference type="NCBI Taxonomy" id="1197477"/>
    <lineage>
        <taxon>Bacteria</taxon>
        <taxon>Pseudomonadati</taxon>
        <taxon>Bacteroidota</taxon>
        <taxon>Flavobacteriia</taxon>
        <taxon>Flavobacteriales</taxon>
        <taxon>Flavobacteriaceae</taxon>
        <taxon>Mangrovimonas</taxon>
    </lineage>
</organism>
<dbReference type="OrthoDB" id="1139350at2"/>
<accession>A0A084TLD8</accession>
<dbReference type="eggNOG" id="ENOG50331F5">
    <property type="taxonomic scope" value="Bacteria"/>
</dbReference>
<evidence type="ECO:0000256" key="1">
    <source>
        <dbReference type="SAM" id="Phobius"/>
    </source>
</evidence>
<comment type="caution">
    <text evidence="2">The sequence shown here is derived from an EMBL/GenBank/DDBJ whole genome shotgun (WGS) entry which is preliminary data.</text>
</comment>